<protein>
    <submittedName>
        <fullName evidence="3">Putative beta-lactamase</fullName>
    </submittedName>
</protein>
<organism evidence="3 4">
    <name type="scientific">Leptolyngbya boryana NIES-2135</name>
    <dbReference type="NCBI Taxonomy" id="1973484"/>
    <lineage>
        <taxon>Bacteria</taxon>
        <taxon>Bacillati</taxon>
        <taxon>Cyanobacteriota</taxon>
        <taxon>Cyanophyceae</taxon>
        <taxon>Leptolyngbyales</taxon>
        <taxon>Leptolyngbyaceae</taxon>
        <taxon>Leptolyngbya group</taxon>
        <taxon>Leptolyngbya</taxon>
    </lineage>
</organism>
<dbReference type="GO" id="GO:0030655">
    <property type="term" value="P:beta-lactam antibiotic catabolic process"/>
    <property type="evidence" value="ECO:0007669"/>
    <property type="project" value="InterPro"/>
</dbReference>
<dbReference type="PANTHER" id="PTHR35333">
    <property type="entry name" value="BETA-LACTAMASE"/>
    <property type="match status" value="1"/>
</dbReference>
<dbReference type="Pfam" id="PF13354">
    <property type="entry name" value="Beta-lactamase2"/>
    <property type="match status" value="1"/>
</dbReference>
<dbReference type="EMBL" id="AP018203">
    <property type="protein sequence ID" value="BAY54266.1"/>
    <property type="molecule type" value="Genomic_DNA"/>
</dbReference>
<dbReference type="SUPFAM" id="SSF56601">
    <property type="entry name" value="beta-lactamase/transpeptidase-like"/>
    <property type="match status" value="1"/>
</dbReference>
<name>A0A1Z4JC10_LEPBY</name>
<evidence type="ECO:0000313" key="3">
    <source>
        <dbReference type="EMBL" id="BAY54266.1"/>
    </source>
</evidence>
<proteinExistence type="predicted"/>
<dbReference type="InterPro" id="IPR012338">
    <property type="entry name" value="Beta-lactam/transpept-like"/>
</dbReference>
<gene>
    <name evidence="3" type="ORF">NIES2135_10820</name>
</gene>
<dbReference type="InterPro" id="IPR000871">
    <property type="entry name" value="Beta-lactam_class-A"/>
</dbReference>
<feature type="compositionally biased region" description="Polar residues" evidence="1">
    <location>
        <begin position="449"/>
        <end position="459"/>
    </location>
</feature>
<evidence type="ECO:0000259" key="2">
    <source>
        <dbReference type="Pfam" id="PF13354"/>
    </source>
</evidence>
<accession>A0A1Z4JC10</accession>
<dbReference type="GO" id="GO:0008800">
    <property type="term" value="F:beta-lactamase activity"/>
    <property type="evidence" value="ECO:0007669"/>
    <property type="project" value="InterPro"/>
</dbReference>
<dbReference type="PANTHER" id="PTHR35333:SF4">
    <property type="entry name" value="SLR0121 PROTEIN"/>
    <property type="match status" value="1"/>
</dbReference>
<dbReference type="Proteomes" id="UP000217895">
    <property type="component" value="Chromosome"/>
</dbReference>
<feature type="compositionally biased region" description="Basic and acidic residues" evidence="1">
    <location>
        <begin position="32"/>
        <end position="46"/>
    </location>
</feature>
<dbReference type="Gene3D" id="3.40.710.10">
    <property type="entry name" value="DD-peptidase/beta-lactamase superfamily"/>
    <property type="match status" value="1"/>
</dbReference>
<reference evidence="3 4" key="1">
    <citation type="submission" date="2017-06" db="EMBL/GenBank/DDBJ databases">
        <title>Genome sequencing of cyanobaciteial culture collection at National Institute for Environmental Studies (NIES).</title>
        <authorList>
            <person name="Hirose Y."/>
            <person name="Shimura Y."/>
            <person name="Fujisawa T."/>
            <person name="Nakamura Y."/>
            <person name="Kawachi M."/>
        </authorList>
    </citation>
    <scope>NUCLEOTIDE SEQUENCE [LARGE SCALE GENOMIC DNA]</scope>
    <source>
        <strain evidence="3 4">NIES-2135</strain>
    </source>
</reference>
<dbReference type="GO" id="GO:0046677">
    <property type="term" value="P:response to antibiotic"/>
    <property type="evidence" value="ECO:0007669"/>
    <property type="project" value="InterPro"/>
</dbReference>
<sequence length="459" mass="49623">MWDGTDESGSNSNRSEIGVRSRIAQAPRSRRRPVEPRRSSEPEPPRTRRARRTDKTMEKTAEFPKSRTQQARRRLEVVPPPEPRRSKPARKTVAPPRPKSASALAFLYGTRLLILGIGIGVIAGTSLSIFDPASRTTAEAPKTEQSPPAAPSTPTLQLELAQEIGGLKTQIQSAIAPQTQLTPGLMVVDADTGAYFDINGSNAIPAASTIKFPILVAFFQAVDEGKVRLDQPLTLKKEQIAAESGDLQDSQPGSQFPAIQVATKMIDISDNTATNMIIDLLGGKEAVNQRFQAWGLTNTVIQNALPDLQGTNTSSPRDMVTLLSAVNSGKLVSMRSHERMLTIMRKVVNNSLIPQGLGQGAVIAHKTGDIGMMLGDVGMIDLPNGKRYFMAAMVKRPHNDDRAGDAIRKMSELTYQYFNQQPEASSPSPTLSPQTNPTMSPPVNPQGAEPSNPSTIAQP</sequence>
<feature type="compositionally biased region" description="Basic and acidic residues" evidence="1">
    <location>
        <begin position="53"/>
        <end position="65"/>
    </location>
</feature>
<evidence type="ECO:0000313" key="4">
    <source>
        <dbReference type="Proteomes" id="UP000217895"/>
    </source>
</evidence>
<feature type="domain" description="Beta-lactamase class A catalytic" evidence="2">
    <location>
        <begin position="184"/>
        <end position="394"/>
    </location>
</feature>
<keyword evidence="4" id="KW-1185">Reference proteome</keyword>
<evidence type="ECO:0000256" key="1">
    <source>
        <dbReference type="SAM" id="MobiDB-lite"/>
    </source>
</evidence>
<feature type="compositionally biased region" description="Polar residues" evidence="1">
    <location>
        <begin position="417"/>
        <end position="438"/>
    </location>
</feature>
<dbReference type="AlphaFoldDB" id="A0A1Z4JC10"/>
<feature type="region of interest" description="Disordered" evidence="1">
    <location>
        <begin position="1"/>
        <end position="98"/>
    </location>
</feature>
<feature type="region of interest" description="Disordered" evidence="1">
    <location>
        <begin position="417"/>
        <end position="459"/>
    </location>
</feature>
<dbReference type="InterPro" id="IPR045155">
    <property type="entry name" value="Beta-lactam_cat"/>
</dbReference>